<gene>
    <name evidence="1" type="ORF">MUK42_01869</name>
</gene>
<protein>
    <submittedName>
        <fullName evidence="1">Uncharacterized protein</fullName>
    </submittedName>
</protein>
<dbReference type="OrthoDB" id="1463802at2759"/>
<reference evidence="1" key="1">
    <citation type="submission" date="2022-05" db="EMBL/GenBank/DDBJ databases">
        <title>The Musa troglodytarum L. genome provides insights into the mechanism of non-climacteric behaviour and enrichment of carotenoids.</title>
        <authorList>
            <person name="Wang J."/>
        </authorList>
    </citation>
    <scope>NUCLEOTIDE SEQUENCE</scope>
    <source>
        <tissue evidence="1">Leaf</tissue>
    </source>
</reference>
<dbReference type="Proteomes" id="UP001055439">
    <property type="component" value="Chromosome 10"/>
</dbReference>
<name>A0A9E7EJE2_9LILI</name>
<evidence type="ECO:0000313" key="2">
    <source>
        <dbReference type="Proteomes" id="UP001055439"/>
    </source>
</evidence>
<organism evidence="1 2">
    <name type="scientific">Musa troglodytarum</name>
    <name type="common">fe'i banana</name>
    <dbReference type="NCBI Taxonomy" id="320322"/>
    <lineage>
        <taxon>Eukaryota</taxon>
        <taxon>Viridiplantae</taxon>
        <taxon>Streptophyta</taxon>
        <taxon>Embryophyta</taxon>
        <taxon>Tracheophyta</taxon>
        <taxon>Spermatophyta</taxon>
        <taxon>Magnoliopsida</taxon>
        <taxon>Liliopsida</taxon>
        <taxon>Zingiberales</taxon>
        <taxon>Musaceae</taxon>
        <taxon>Musa</taxon>
    </lineage>
</organism>
<accession>A0A9E7EJE2</accession>
<dbReference type="AlphaFoldDB" id="A0A9E7EJE2"/>
<sequence>MRDGKDWRLFSSFRVVTLVQVFIVHTDILYGVAVGRNTVSDGITNAYIPARSVFKEVVCPICQLRGVMCQEVERRPSLAVTRNDNDCPVKSTLVCQRCPQFLDMAVHPTLFPLICMLWTSPAPATFHTRTRRK</sequence>
<proteinExistence type="predicted"/>
<keyword evidence="2" id="KW-1185">Reference proteome</keyword>
<dbReference type="EMBL" id="CP097503">
    <property type="protein sequence ID" value="URD77901.1"/>
    <property type="molecule type" value="Genomic_DNA"/>
</dbReference>
<evidence type="ECO:0000313" key="1">
    <source>
        <dbReference type="EMBL" id="URD77901.1"/>
    </source>
</evidence>